<dbReference type="Proteomes" id="UP001620460">
    <property type="component" value="Unassembled WGS sequence"/>
</dbReference>
<dbReference type="Gene3D" id="2.60.40.3440">
    <property type="match status" value="2"/>
</dbReference>
<protein>
    <submittedName>
        <fullName evidence="2">Tandem-95 repeat protein</fullName>
    </submittedName>
</protein>
<comment type="caution">
    <text evidence="2">The sequence shown here is derived from an EMBL/GenBank/DDBJ whole genome shotgun (WGS) entry which is preliminary data.</text>
</comment>
<sequence length="724" mass="77375">MKQHYASFDFKGYDGELYSDTASLTVDITPVADKPILTLTDVPGQTHELFRTDWEDVDNRSPTSTLVHEETLDGWTNITSSDPTEGGWNGFEVWSDGDRMHGPHGRPQVVHAATDGGNNWLELNDAQGEGHQTLGIERSVDTVAGAAYTLSLDYAGRIGYSTDYTAIGIYVDGVLLAHYASTSPDNALNWQNLHYSFVGTGGKQTIRIVTEATKRDANGRGAMIDNIALTETLPSNTGLEDTAVPLSQVQAALTDTDGSEVLAVAISALPVGATLSDGTHSFTATANATQVDITDWNLATLTLLPPLNFNGQITLGVEATSTESANGNTASTTAKLSVTVIPVNDAPVAHDDNVTVRTFKTVVIDVLANDTDVDSTDLTSVLVDGPEHGWLTRNSDGTFSYTAACGYVGTDSFTYRANDGQLDSQLATVTLTVTANHPPAAKDDAITTAEDTPVKIDALANDTDADADALEAFVVRGPEHGRLCHNDDGTWTYLADPNWSGTDQFTYRDWDDLDGSNLATVTITVTPVNDAPTARDVRLFVRQDGSVRIDFDDLVHDVDGDALTLSLANPAHGSLSRNDDGSYTYLPASGYTGTDTFTYSVSDGQLSSTATITLEVSYHDDDSDGDGDCSHQATVLVQSGPQAFDSGKTGYGYILVNRRDPSTWPQSDDRQTPPPALDWNAQAETSNHGAGHTGGDWWGNLFDEPPVSLDDLARLSGLKVKKPH</sequence>
<feature type="compositionally biased region" description="Basic and acidic residues" evidence="1">
    <location>
        <begin position="659"/>
        <end position="671"/>
    </location>
</feature>
<dbReference type="PANTHER" id="PTHR34720">
    <property type="entry name" value="MICROCYSTIN DEPENDENT PROTEIN"/>
    <property type="match status" value="1"/>
</dbReference>
<evidence type="ECO:0000313" key="3">
    <source>
        <dbReference type="Proteomes" id="UP001620460"/>
    </source>
</evidence>
<gene>
    <name evidence="2" type="ORF">ISP17_13205</name>
</gene>
<dbReference type="Pfam" id="PF17963">
    <property type="entry name" value="Big_9"/>
    <property type="match status" value="3"/>
</dbReference>
<feature type="region of interest" description="Disordered" evidence="1">
    <location>
        <begin position="659"/>
        <end position="692"/>
    </location>
</feature>
<accession>A0ABW8JVK9</accession>
<dbReference type="EMBL" id="JADIKM010000003">
    <property type="protein sequence ID" value="MFK2904913.1"/>
    <property type="molecule type" value="Genomic_DNA"/>
</dbReference>
<evidence type="ECO:0000313" key="2">
    <source>
        <dbReference type="EMBL" id="MFK2904913.1"/>
    </source>
</evidence>
<dbReference type="NCBIfam" id="NF012211">
    <property type="entry name" value="tand_rpt_95"/>
    <property type="match status" value="3"/>
</dbReference>
<dbReference type="PANTHER" id="PTHR34720:SF9">
    <property type="entry name" value="BLR4714 PROTEIN"/>
    <property type="match status" value="1"/>
</dbReference>
<dbReference type="Gene3D" id="2.60.40.2810">
    <property type="match status" value="1"/>
</dbReference>
<reference evidence="2 3" key="1">
    <citation type="submission" date="2020-10" db="EMBL/GenBank/DDBJ databases">
        <title>Phylogeny of dyella-like bacteria.</title>
        <authorList>
            <person name="Fu J."/>
        </authorList>
    </citation>
    <scope>NUCLEOTIDE SEQUENCE [LARGE SCALE GENOMIC DNA]</scope>
    <source>
        <strain evidence="2 3">Gsoil3046</strain>
    </source>
</reference>
<proteinExistence type="predicted"/>
<name>A0ABW8JVK9_9GAMM</name>
<organism evidence="2 3">
    <name type="scientific">Dyella ginsengisoli</name>
    <dbReference type="NCBI Taxonomy" id="363848"/>
    <lineage>
        <taxon>Bacteria</taxon>
        <taxon>Pseudomonadati</taxon>
        <taxon>Pseudomonadota</taxon>
        <taxon>Gammaproteobacteria</taxon>
        <taxon>Lysobacterales</taxon>
        <taxon>Rhodanobacteraceae</taxon>
        <taxon>Dyella</taxon>
    </lineage>
</organism>
<evidence type="ECO:0000256" key="1">
    <source>
        <dbReference type="SAM" id="MobiDB-lite"/>
    </source>
</evidence>
<keyword evidence="3" id="KW-1185">Reference proteome</keyword>